<keyword evidence="6" id="KW-0328">Glycosyltransferase</keyword>
<dbReference type="EMBL" id="JAFNJU010000003">
    <property type="protein sequence ID" value="MBO1264513.1"/>
    <property type="molecule type" value="Genomic_DNA"/>
</dbReference>
<comment type="catalytic activity">
    <reaction evidence="1 5">
        <text>3'-dephospho-CoA + ATP = 2'-(5''-triphospho-alpha-D-ribosyl)-3'-dephospho-CoA + adenine</text>
        <dbReference type="Rhea" id="RHEA:15117"/>
        <dbReference type="ChEBI" id="CHEBI:16708"/>
        <dbReference type="ChEBI" id="CHEBI:30616"/>
        <dbReference type="ChEBI" id="CHEBI:57328"/>
        <dbReference type="ChEBI" id="CHEBI:61378"/>
        <dbReference type="EC" id="2.4.2.52"/>
    </reaction>
</comment>
<keyword evidence="2 5" id="KW-0808">Transferase</keyword>
<accession>A0A939H9N6</accession>
<organism evidence="6 7">
    <name type="scientific">Proteiniclasticum aestuarii</name>
    <dbReference type="NCBI Taxonomy" id="2817862"/>
    <lineage>
        <taxon>Bacteria</taxon>
        <taxon>Bacillati</taxon>
        <taxon>Bacillota</taxon>
        <taxon>Clostridia</taxon>
        <taxon>Eubacteriales</taxon>
        <taxon>Clostridiaceae</taxon>
        <taxon>Proteiniclasticum</taxon>
    </lineage>
</organism>
<dbReference type="EC" id="2.4.2.52" evidence="5"/>
<evidence type="ECO:0000313" key="7">
    <source>
        <dbReference type="Proteomes" id="UP000664218"/>
    </source>
</evidence>
<dbReference type="Proteomes" id="UP000664218">
    <property type="component" value="Unassembled WGS sequence"/>
</dbReference>
<keyword evidence="7" id="KW-1185">Reference proteome</keyword>
<dbReference type="Gene3D" id="1.10.4200.10">
    <property type="entry name" value="Triphosphoribosyl-dephospho-CoA protein"/>
    <property type="match status" value="1"/>
</dbReference>
<dbReference type="HAMAP" id="MF_00397">
    <property type="entry name" value="CitG"/>
    <property type="match status" value="1"/>
</dbReference>
<dbReference type="GO" id="GO:0005524">
    <property type="term" value="F:ATP binding"/>
    <property type="evidence" value="ECO:0007669"/>
    <property type="project" value="UniProtKB-KW"/>
</dbReference>
<evidence type="ECO:0000256" key="1">
    <source>
        <dbReference type="ARBA" id="ARBA00001210"/>
    </source>
</evidence>
<keyword evidence="3 5" id="KW-0547">Nucleotide-binding</keyword>
<evidence type="ECO:0000256" key="2">
    <source>
        <dbReference type="ARBA" id="ARBA00022679"/>
    </source>
</evidence>
<sequence length="300" mass="33920">MEEKNRAHHWAEEAAKLAEESILTEAVLTPKPGLVDAKDSGSHKDMDIFTFLRSAVSLREGFKEMFLSGYHGGADLKELLKSLRPKGMDIEARMFEATKDINTHKGIIFSMGLLLAALGNHMSRSDYQKNQLPTFTEKDTEEVFQIIRSMTKGIIQSDFKNLNEKTLLTHGERLYKEYGFTGIRGEAEKGYPVLREKVLPVLREGGYKEQSYDSRLLDMLMILMSEVEDSNIVSRGGMESLQYVRRSADRFMKDGGMRNPTALEKLHEMNQDFVKRNLSPGGSADLLSLAVFLGKMENIL</sequence>
<dbReference type="GO" id="GO:0016757">
    <property type="term" value="F:glycosyltransferase activity"/>
    <property type="evidence" value="ECO:0007669"/>
    <property type="project" value="UniProtKB-KW"/>
</dbReference>
<comment type="caution">
    <text evidence="6">The sequence shown here is derived from an EMBL/GenBank/DDBJ whole genome shotgun (WGS) entry which is preliminary data.</text>
</comment>
<gene>
    <name evidence="5 6" type="primary">citG</name>
    <name evidence="6" type="ORF">J3A84_05595</name>
</gene>
<proteinExistence type="inferred from homology"/>
<dbReference type="NCBIfam" id="TIGR03125">
    <property type="entry name" value="citrate_citG"/>
    <property type="match status" value="1"/>
</dbReference>
<evidence type="ECO:0000256" key="5">
    <source>
        <dbReference type="HAMAP-Rule" id="MF_00397"/>
    </source>
</evidence>
<dbReference type="InterPro" id="IPR002736">
    <property type="entry name" value="CitG"/>
</dbReference>
<dbReference type="Pfam" id="PF01874">
    <property type="entry name" value="CitG"/>
    <property type="match status" value="1"/>
</dbReference>
<dbReference type="RefSeq" id="WP_207599020.1">
    <property type="nucleotide sequence ID" value="NZ_JAFNJU010000003.1"/>
</dbReference>
<evidence type="ECO:0000313" key="6">
    <source>
        <dbReference type="EMBL" id="MBO1264513.1"/>
    </source>
</evidence>
<dbReference type="InterPro" id="IPR017551">
    <property type="entry name" value="TriPribosyl-deP-CoA_syn_CitG"/>
</dbReference>
<keyword evidence="4 5" id="KW-0067">ATP-binding</keyword>
<comment type="similarity">
    <text evidence="5">Belongs to the CitG/MdcB family.</text>
</comment>
<dbReference type="PANTHER" id="PTHR30201:SF2">
    <property type="entry name" value="2-(5''-TRIPHOSPHORIBOSYL)-3'-DEPHOSPHOCOENZYME-A SYNTHASE"/>
    <property type="match status" value="1"/>
</dbReference>
<dbReference type="GO" id="GO:0046917">
    <property type="term" value="F:triphosphoribosyl-dephospho-CoA synthase activity"/>
    <property type="evidence" value="ECO:0007669"/>
    <property type="project" value="UniProtKB-UniRule"/>
</dbReference>
<name>A0A939H9N6_9CLOT</name>
<dbReference type="AlphaFoldDB" id="A0A939H9N6"/>
<reference evidence="6" key="1">
    <citation type="submission" date="2021-03" db="EMBL/GenBank/DDBJ databases">
        <title>Proteiniclasticum marinus sp. nov., isolated from tidal flat sediment.</title>
        <authorList>
            <person name="Namirimu T."/>
            <person name="Yang J.-A."/>
            <person name="Yang S.-H."/>
            <person name="Kim Y.-J."/>
            <person name="Kwon K.K."/>
        </authorList>
    </citation>
    <scope>NUCLEOTIDE SEQUENCE</scope>
    <source>
        <strain evidence="6">SCR006</strain>
    </source>
</reference>
<evidence type="ECO:0000256" key="3">
    <source>
        <dbReference type="ARBA" id="ARBA00022741"/>
    </source>
</evidence>
<dbReference type="PANTHER" id="PTHR30201">
    <property type="entry name" value="TRIPHOSPHORIBOSYL-DEPHOSPHO-COA SYNTHASE"/>
    <property type="match status" value="1"/>
</dbReference>
<protein>
    <recommendedName>
        <fullName evidence="5">Probable 2-(5''-triphosphoribosyl)-3'-dephosphocoenzyme-A synthase</fullName>
        <shortName evidence="5">2-(5''-triphosphoribosyl)-3'-dephospho-CoA synthase</shortName>
        <ecNumber evidence="5">2.4.2.52</ecNumber>
    </recommendedName>
</protein>
<evidence type="ECO:0000256" key="4">
    <source>
        <dbReference type="ARBA" id="ARBA00022840"/>
    </source>
</evidence>
<dbReference type="GO" id="GO:0051191">
    <property type="term" value="P:prosthetic group biosynthetic process"/>
    <property type="evidence" value="ECO:0007669"/>
    <property type="project" value="TreeGrafter"/>
</dbReference>